<sequence length="162" mass="18943">MPFLRKLVRKKFCFCFSLTSGCIIVAFYTLFFGFINAGTTVDEVIYNNTLKTDVYAKWFNVFHIALMIAAAVILLVSVMTKYLRIVFVWMAMFIIHMISYYIVFNALINVRNPFFESAVYAIIYVFVNLVTLGIDLFCVLKVYTYYYVKTHPDEFRPVCVDK</sequence>
<accession>A0A0J9RYD2</accession>
<evidence type="ECO:0000256" key="1">
    <source>
        <dbReference type="SAM" id="Phobius"/>
    </source>
</evidence>
<dbReference type="AlphaFoldDB" id="A0A0J9RYD2"/>
<reference evidence="2" key="1">
    <citation type="journal article" date="2013" name="Genome Res.">
        <title>A second-generation assembly of the Drosophila simulans genome provides new insights into patterns of lineage-specific divergence.</title>
        <authorList>
            <person name="Hu T.T."/>
            <person name="Eisen M.B."/>
            <person name="Thornton K.R."/>
            <person name="Andolfatto P."/>
        </authorList>
    </citation>
    <scope>NUCLEOTIDE SEQUENCE [LARGE SCALE GENOMIC DNA]</scope>
    <source>
        <strain evidence="2">W501</strain>
    </source>
</reference>
<organism evidence="2">
    <name type="scientific">Drosophila simulans</name>
    <name type="common">Fruit fly</name>
    <dbReference type="NCBI Taxonomy" id="7240"/>
    <lineage>
        <taxon>Eukaryota</taxon>
        <taxon>Metazoa</taxon>
        <taxon>Ecdysozoa</taxon>
        <taxon>Arthropoda</taxon>
        <taxon>Hexapoda</taxon>
        <taxon>Insecta</taxon>
        <taxon>Pterygota</taxon>
        <taxon>Neoptera</taxon>
        <taxon>Endopterygota</taxon>
        <taxon>Diptera</taxon>
        <taxon>Brachycera</taxon>
        <taxon>Muscomorpha</taxon>
        <taxon>Ephydroidea</taxon>
        <taxon>Drosophilidae</taxon>
        <taxon>Drosophila</taxon>
        <taxon>Sophophora</taxon>
    </lineage>
</organism>
<feature type="transmembrane region" description="Helical" evidence="1">
    <location>
        <begin position="85"/>
        <end position="108"/>
    </location>
</feature>
<reference evidence="2" key="3">
    <citation type="submission" date="2015-04" db="EMBL/GenBank/DDBJ databases">
        <authorList>
            <consortium name="FlyBase"/>
        </authorList>
    </citation>
    <scope>NUCLEOTIDE SEQUENCE</scope>
    <source>
        <strain evidence="2">W501</strain>
    </source>
</reference>
<evidence type="ECO:0000313" key="2">
    <source>
        <dbReference type="EMBL" id="KMZ00659.1"/>
    </source>
</evidence>
<keyword evidence="1" id="KW-1133">Transmembrane helix</keyword>
<protein>
    <submittedName>
        <fullName evidence="2">Uncharacterized protein, isoform A</fullName>
    </submittedName>
</protein>
<proteinExistence type="predicted"/>
<feature type="transmembrane region" description="Helical" evidence="1">
    <location>
        <begin position="12"/>
        <end position="35"/>
    </location>
</feature>
<dbReference type="Proteomes" id="UP000035880">
    <property type="component" value="Chromosome 3L"/>
</dbReference>
<dbReference type="EMBL" id="CM002912">
    <property type="protein sequence ID" value="KMZ00659.1"/>
    <property type="molecule type" value="Genomic_DNA"/>
</dbReference>
<reference evidence="2" key="2">
    <citation type="submission" date="2014-06" db="EMBL/GenBank/DDBJ databases">
        <authorList>
            <person name="Hu T."/>
            <person name="Eisen M.B."/>
            <person name="Thornton K.R."/>
            <person name="Andolfatto P."/>
        </authorList>
    </citation>
    <scope>NUCLEOTIDE SEQUENCE</scope>
    <source>
        <strain evidence="2">W501</strain>
    </source>
</reference>
<dbReference type="PROSITE" id="PS51257">
    <property type="entry name" value="PROKAR_LIPOPROTEIN"/>
    <property type="match status" value="1"/>
</dbReference>
<feature type="transmembrane region" description="Helical" evidence="1">
    <location>
        <begin position="120"/>
        <end position="140"/>
    </location>
</feature>
<dbReference type="Bgee" id="FBgn0269836">
    <property type="expression patterns" value="Expressed in male reproductive system and 2 other cell types or tissues"/>
</dbReference>
<keyword evidence="1" id="KW-0472">Membrane</keyword>
<keyword evidence="1" id="KW-0812">Transmembrane</keyword>
<dbReference type="OrthoDB" id="7858831at2759"/>
<feature type="transmembrane region" description="Helical" evidence="1">
    <location>
        <begin position="55"/>
        <end position="78"/>
    </location>
</feature>
<gene>
    <name evidence="2" type="primary">Dsim\GD28546</name>
    <name evidence="2" type="ORF">Dsimw501_GD28546</name>
</gene>
<name>A0A0J9RYD2_DROSI</name>